<evidence type="ECO:0000313" key="7">
    <source>
        <dbReference type="EMBL" id="OAF12763.1"/>
    </source>
</evidence>
<dbReference type="EMBL" id="LSEF01000080">
    <property type="protein sequence ID" value="OAF12763.1"/>
    <property type="molecule type" value="Genomic_DNA"/>
</dbReference>
<protein>
    <submittedName>
        <fullName evidence="7">Peptidase M16</fullName>
    </submittedName>
</protein>
<reference evidence="7 8" key="1">
    <citation type="submission" date="2016-02" db="EMBL/GenBank/DDBJ databases">
        <title>Draft genome sequence of the strain BR 10247T Bradyrhizobium neotropicale isolated from nodules of Centrolobium paraense.</title>
        <authorList>
            <person name="Simoes-Araujo J.L."/>
            <person name="Barauna A.C."/>
            <person name="Silva K."/>
            <person name="Zilli J.E."/>
        </authorList>
    </citation>
    <scope>NUCLEOTIDE SEQUENCE [LARGE SCALE GENOMIC DNA]</scope>
    <source>
        <strain evidence="7 8">BR 10247</strain>
    </source>
</reference>
<name>A0A176YY93_9BRAD</name>
<evidence type="ECO:0000256" key="4">
    <source>
        <dbReference type="RuleBase" id="RU004447"/>
    </source>
</evidence>
<comment type="similarity">
    <text evidence="2 4">Belongs to the peptidase M16 family.</text>
</comment>
<dbReference type="SUPFAM" id="SSF63411">
    <property type="entry name" value="LuxS/MPP-like metallohydrolase"/>
    <property type="match status" value="2"/>
</dbReference>
<dbReference type="InterPro" id="IPR011765">
    <property type="entry name" value="Pept_M16_N"/>
</dbReference>
<dbReference type="InterPro" id="IPR007863">
    <property type="entry name" value="Peptidase_M16_C"/>
</dbReference>
<dbReference type="RefSeq" id="WP_027549679.1">
    <property type="nucleotide sequence ID" value="NZ_LSEF01000080.1"/>
</dbReference>
<dbReference type="InterPro" id="IPR011249">
    <property type="entry name" value="Metalloenz_LuxS/M16"/>
</dbReference>
<dbReference type="PANTHER" id="PTHR11851">
    <property type="entry name" value="METALLOPROTEASE"/>
    <property type="match status" value="1"/>
</dbReference>
<dbReference type="PROSITE" id="PS00143">
    <property type="entry name" value="INSULINASE"/>
    <property type="match status" value="1"/>
</dbReference>
<evidence type="ECO:0000259" key="5">
    <source>
        <dbReference type="Pfam" id="PF00675"/>
    </source>
</evidence>
<comment type="caution">
    <text evidence="7">The sequence shown here is derived from an EMBL/GenBank/DDBJ whole genome shotgun (WGS) entry which is preliminary data.</text>
</comment>
<dbReference type="Proteomes" id="UP000077173">
    <property type="component" value="Unassembled WGS sequence"/>
</dbReference>
<dbReference type="InterPro" id="IPR001431">
    <property type="entry name" value="Pept_M16_Zn_BS"/>
</dbReference>
<evidence type="ECO:0000256" key="2">
    <source>
        <dbReference type="ARBA" id="ARBA00007261"/>
    </source>
</evidence>
<dbReference type="GO" id="GO:0004222">
    <property type="term" value="F:metalloendopeptidase activity"/>
    <property type="evidence" value="ECO:0007669"/>
    <property type="project" value="InterPro"/>
</dbReference>
<evidence type="ECO:0000259" key="6">
    <source>
        <dbReference type="Pfam" id="PF05193"/>
    </source>
</evidence>
<dbReference type="InterPro" id="IPR050361">
    <property type="entry name" value="MPP/UQCRC_Complex"/>
</dbReference>
<feature type="domain" description="Peptidase M16 C-terminal" evidence="6">
    <location>
        <begin position="167"/>
        <end position="339"/>
    </location>
</feature>
<keyword evidence="3" id="KW-0378">Hydrolase</keyword>
<proteinExistence type="inferred from homology"/>
<keyword evidence="3" id="KW-0482">Metalloprotease</keyword>
<keyword evidence="8" id="KW-1185">Reference proteome</keyword>
<sequence length="429" mass="46419">MSVEISKLASGLTIVTDNMPHVETAALGVWAGVGGRDERPNEHGISHLLEHMAFKGTTRRSSREIVEEIEAVGGDLNAGTSTETTSYYARVMKADVPLALDVLADILANPAFEPEELEREKNVIVQEIGAAQDTPDDVVFEHLNELCYPDQPMGRSLLGTAKTLRGFNRDMLRGYLSTHYRGPDMVVAAAGAVDHRQVVAEVENRFASFEAAPGPKPQAATFGQGGAKVVHRELEQAHLTLALEGVPQIEPSLFSLQVFTNILGGGMSSRLFQEVREKRGLCYSIYTFHAPYSDTGFFGLYTGTDPADAPEMMEVVVDIMNESVETLTEAEVARAKAQMKAGLLMALESCSSRAEQLARHVLAYGRPQTVQELVARIDAVSVESTRDAARALLSRSRPAVVALGSGRGLDTAVSFAEGLTRARAKARLH</sequence>
<dbReference type="PANTHER" id="PTHR11851:SF49">
    <property type="entry name" value="MITOCHONDRIAL-PROCESSING PEPTIDASE SUBUNIT ALPHA"/>
    <property type="match status" value="1"/>
</dbReference>
<gene>
    <name evidence="7" type="ORF">AXW67_19275</name>
</gene>
<accession>A0A176YY93</accession>
<dbReference type="GO" id="GO:0046872">
    <property type="term" value="F:metal ion binding"/>
    <property type="evidence" value="ECO:0007669"/>
    <property type="project" value="InterPro"/>
</dbReference>
<dbReference type="Pfam" id="PF05193">
    <property type="entry name" value="Peptidase_M16_C"/>
    <property type="match status" value="1"/>
</dbReference>
<dbReference type="GO" id="GO:0006508">
    <property type="term" value="P:proteolysis"/>
    <property type="evidence" value="ECO:0007669"/>
    <property type="project" value="InterPro"/>
</dbReference>
<feature type="domain" description="Peptidase M16 N-terminal" evidence="5">
    <location>
        <begin position="14"/>
        <end position="160"/>
    </location>
</feature>
<dbReference type="Pfam" id="PF00675">
    <property type="entry name" value="Peptidase_M16"/>
    <property type="match status" value="1"/>
</dbReference>
<keyword evidence="3" id="KW-0645">Protease</keyword>
<dbReference type="Gene3D" id="3.30.830.10">
    <property type="entry name" value="Metalloenzyme, LuxS/M16 peptidase-like"/>
    <property type="match status" value="2"/>
</dbReference>
<dbReference type="AlphaFoldDB" id="A0A176YY93"/>
<evidence type="ECO:0000313" key="8">
    <source>
        <dbReference type="Proteomes" id="UP000077173"/>
    </source>
</evidence>
<comment type="cofactor">
    <cofactor evidence="1">
        <name>Zn(2+)</name>
        <dbReference type="ChEBI" id="CHEBI:29105"/>
    </cofactor>
</comment>
<organism evidence="7 8">
    <name type="scientific">Bradyrhizobium neotropicale</name>
    <dbReference type="NCBI Taxonomy" id="1497615"/>
    <lineage>
        <taxon>Bacteria</taxon>
        <taxon>Pseudomonadati</taxon>
        <taxon>Pseudomonadota</taxon>
        <taxon>Alphaproteobacteria</taxon>
        <taxon>Hyphomicrobiales</taxon>
        <taxon>Nitrobacteraceae</taxon>
        <taxon>Bradyrhizobium</taxon>
    </lineage>
</organism>
<dbReference type="FunFam" id="3.30.830.10:FF:000008">
    <property type="entry name" value="Mitochondrial-processing peptidase subunit beta"/>
    <property type="match status" value="1"/>
</dbReference>
<evidence type="ECO:0000256" key="1">
    <source>
        <dbReference type="ARBA" id="ARBA00001947"/>
    </source>
</evidence>
<evidence type="ECO:0000256" key="3">
    <source>
        <dbReference type="ARBA" id="ARBA00023049"/>
    </source>
</evidence>